<sequence>MEILVTGARGKVGAATVHDLLEAGHRVTGCDLIAPVYEGGNRGAHYFQADLTDPGDAFAAVRGADVVIHCAALPEPTRNAPHKVFGNNVMATFNLAEACVRVGVDRLVNVSSETVAGMGFAERSFHAPAAPIDESLENRPQDPYALAKVFGEQLMDAAVARSDLRAISIRPTWVQWEGNYQRSLSPWLTDPLGGESSANFWSYVDAYDLAHALRLAAESSLPGHETMYVSGLDNGAGRPLRELISHHFGSEVTVGELEREDASGISSARAAELLGYQPTRSWRDYLSEAGELLPEASERLAHGRTGVQRGRAALS</sequence>
<evidence type="ECO:0000259" key="1">
    <source>
        <dbReference type="Pfam" id="PF01370"/>
    </source>
</evidence>
<proteinExistence type="predicted"/>
<dbReference type="PANTHER" id="PTHR43245:SF55">
    <property type="entry name" value="NAD(P)-BINDING DOMAIN-CONTAINING PROTEIN"/>
    <property type="match status" value="1"/>
</dbReference>
<keyword evidence="3" id="KW-1185">Reference proteome</keyword>
<dbReference type="Pfam" id="PF01370">
    <property type="entry name" value="Epimerase"/>
    <property type="match status" value="1"/>
</dbReference>
<dbReference type="InterPro" id="IPR050177">
    <property type="entry name" value="Lipid_A_modif_metabolic_enz"/>
</dbReference>
<gene>
    <name evidence="2" type="ORF">OM076_28320</name>
</gene>
<dbReference type="InterPro" id="IPR001509">
    <property type="entry name" value="Epimerase_deHydtase"/>
</dbReference>
<comment type="caution">
    <text evidence="2">The sequence shown here is derived from an EMBL/GenBank/DDBJ whole genome shotgun (WGS) entry which is preliminary data.</text>
</comment>
<dbReference type="RefSeq" id="WP_270043461.1">
    <property type="nucleotide sequence ID" value="NZ_JAPDOD010000031.1"/>
</dbReference>
<protein>
    <submittedName>
        <fullName evidence="2">NAD(P)-dependent oxidoreductase</fullName>
    </submittedName>
</protein>
<dbReference type="PANTHER" id="PTHR43245">
    <property type="entry name" value="BIFUNCTIONAL POLYMYXIN RESISTANCE PROTEIN ARNA"/>
    <property type="match status" value="1"/>
</dbReference>
<evidence type="ECO:0000313" key="2">
    <source>
        <dbReference type="EMBL" id="MDA0164210.1"/>
    </source>
</evidence>
<evidence type="ECO:0000313" key="3">
    <source>
        <dbReference type="Proteomes" id="UP001149140"/>
    </source>
</evidence>
<accession>A0A9X3MZM4</accession>
<reference evidence="2" key="1">
    <citation type="submission" date="2022-10" db="EMBL/GenBank/DDBJ databases">
        <title>The WGS of Solirubrobacter ginsenosidimutans DSM 21036.</title>
        <authorList>
            <person name="Jiang Z."/>
        </authorList>
    </citation>
    <scope>NUCLEOTIDE SEQUENCE</scope>
    <source>
        <strain evidence="2">DSM 21036</strain>
    </source>
</reference>
<dbReference type="Gene3D" id="3.40.50.720">
    <property type="entry name" value="NAD(P)-binding Rossmann-like Domain"/>
    <property type="match status" value="1"/>
</dbReference>
<dbReference type="SUPFAM" id="SSF51735">
    <property type="entry name" value="NAD(P)-binding Rossmann-fold domains"/>
    <property type="match status" value="1"/>
</dbReference>
<dbReference type="AlphaFoldDB" id="A0A9X3MZM4"/>
<feature type="domain" description="NAD-dependent epimerase/dehydratase" evidence="1">
    <location>
        <begin position="3"/>
        <end position="178"/>
    </location>
</feature>
<organism evidence="2 3">
    <name type="scientific">Solirubrobacter ginsenosidimutans</name>
    <dbReference type="NCBI Taxonomy" id="490573"/>
    <lineage>
        <taxon>Bacteria</taxon>
        <taxon>Bacillati</taxon>
        <taxon>Actinomycetota</taxon>
        <taxon>Thermoleophilia</taxon>
        <taxon>Solirubrobacterales</taxon>
        <taxon>Solirubrobacteraceae</taxon>
        <taxon>Solirubrobacter</taxon>
    </lineage>
</organism>
<dbReference type="EMBL" id="JAPDOD010000031">
    <property type="protein sequence ID" value="MDA0164210.1"/>
    <property type="molecule type" value="Genomic_DNA"/>
</dbReference>
<name>A0A9X3MZM4_9ACTN</name>
<dbReference type="Proteomes" id="UP001149140">
    <property type="component" value="Unassembled WGS sequence"/>
</dbReference>
<dbReference type="InterPro" id="IPR036291">
    <property type="entry name" value="NAD(P)-bd_dom_sf"/>
</dbReference>